<reference evidence="10 11" key="1">
    <citation type="journal article" date="2011" name="Int. J. Syst. Evol. Microbiol.">
        <title>Allobacillus halotolerans gen. nov., sp. nov. isolated from shrimp paste.</title>
        <authorList>
            <person name="Sheu S.Y."/>
            <person name="Arun A.B."/>
            <person name="Jiang S.R."/>
            <person name="Young C.C."/>
            <person name="Chen W.M."/>
        </authorList>
    </citation>
    <scope>NUCLEOTIDE SEQUENCE [LARGE SCALE GENOMIC DNA]</scope>
    <source>
        <strain evidence="10 11">LMG 24826</strain>
    </source>
</reference>
<dbReference type="PROSITE" id="PS01306">
    <property type="entry name" value="UPF0054"/>
    <property type="match status" value="1"/>
</dbReference>
<dbReference type="InterPro" id="IPR023091">
    <property type="entry name" value="MetalPrtase_cat_dom_sf_prd"/>
</dbReference>
<evidence type="ECO:0000256" key="2">
    <source>
        <dbReference type="ARBA" id="ARBA00022517"/>
    </source>
</evidence>
<dbReference type="Pfam" id="PF02130">
    <property type="entry name" value="YbeY"/>
    <property type="match status" value="1"/>
</dbReference>
<dbReference type="PANTHER" id="PTHR46986">
    <property type="entry name" value="ENDORIBONUCLEASE YBEY, CHLOROPLASTIC"/>
    <property type="match status" value="1"/>
</dbReference>
<dbReference type="PANTHER" id="PTHR46986:SF1">
    <property type="entry name" value="ENDORIBONUCLEASE YBEY, CHLOROPLASTIC"/>
    <property type="match status" value="1"/>
</dbReference>
<comment type="function">
    <text evidence="9">Single strand-specific metallo-endoribonuclease involved in late-stage 70S ribosome quality control and in maturation of the 3' terminus of the 16S rRNA.</text>
</comment>
<evidence type="ECO:0000256" key="8">
    <source>
        <dbReference type="ARBA" id="ARBA00022833"/>
    </source>
</evidence>
<sequence length="157" mass="18475">MIIDINDETNQLEQNQLELLEKLLDYAREKEEIENDAELSITIVDNETIQEINKQYRDKDQPTDVISFALEEHGEEEIEIRGDNLPRHLGDIIISIEKVNEQANEYGHSFNRELGFLAVHGFLHLLGYDHMTTEEEKEMMERQDHLLDDFGLTRHEK</sequence>
<evidence type="ECO:0000256" key="9">
    <source>
        <dbReference type="HAMAP-Rule" id="MF_00009"/>
    </source>
</evidence>
<protein>
    <recommendedName>
        <fullName evidence="9">Endoribonuclease YbeY</fullName>
        <ecNumber evidence="9">3.1.-.-</ecNumber>
    </recommendedName>
</protein>
<dbReference type="RefSeq" id="WP_144160270.1">
    <property type="nucleotide sequence ID" value="NZ_CAUPKR010000001.1"/>
</dbReference>
<evidence type="ECO:0000256" key="3">
    <source>
        <dbReference type="ARBA" id="ARBA00022552"/>
    </source>
</evidence>
<dbReference type="EMBL" id="JAHLZF010000001">
    <property type="protein sequence ID" value="MBU6079697.1"/>
    <property type="molecule type" value="Genomic_DNA"/>
</dbReference>
<dbReference type="SUPFAM" id="SSF55486">
    <property type="entry name" value="Metalloproteases ('zincins'), catalytic domain"/>
    <property type="match status" value="1"/>
</dbReference>
<keyword evidence="9" id="KW-0963">Cytoplasm</keyword>
<comment type="similarity">
    <text evidence="1 9">Belongs to the endoribonuclease YbeY family.</text>
</comment>
<dbReference type="HAMAP" id="MF_00009">
    <property type="entry name" value="Endoribonucl_YbeY"/>
    <property type="match status" value="1"/>
</dbReference>
<feature type="binding site" evidence="9">
    <location>
        <position position="124"/>
    </location>
    <ligand>
        <name>Zn(2+)</name>
        <dbReference type="ChEBI" id="CHEBI:29105"/>
        <note>catalytic</note>
    </ligand>
</feature>
<dbReference type="NCBIfam" id="TIGR00043">
    <property type="entry name" value="rRNA maturation RNase YbeY"/>
    <property type="match status" value="1"/>
</dbReference>
<evidence type="ECO:0000256" key="7">
    <source>
        <dbReference type="ARBA" id="ARBA00022801"/>
    </source>
</evidence>
<keyword evidence="5 9" id="KW-0479">Metal-binding</keyword>
<evidence type="ECO:0000256" key="4">
    <source>
        <dbReference type="ARBA" id="ARBA00022722"/>
    </source>
</evidence>
<keyword evidence="6 9" id="KW-0255">Endonuclease</keyword>
<evidence type="ECO:0000313" key="10">
    <source>
        <dbReference type="EMBL" id="MBU6079697.1"/>
    </source>
</evidence>
<feature type="binding site" evidence="9">
    <location>
        <position position="130"/>
    </location>
    <ligand>
        <name>Zn(2+)</name>
        <dbReference type="ChEBI" id="CHEBI:29105"/>
        <note>catalytic</note>
    </ligand>
</feature>
<keyword evidence="3 9" id="KW-0698">rRNA processing</keyword>
<name>A0ABS6GKJ2_9BACI</name>
<keyword evidence="7 9" id="KW-0378">Hydrolase</keyword>
<keyword evidence="2 9" id="KW-0690">Ribosome biogenesis</keyword>
<dbReference type="EC" id="3.1.-.-" evidence="9"/>
<feature type="binding site" evidence="9">
    <location>
        <position position="120"/>
    </location>
    <ligand>
        <name>Zn(2+)</name>
        <dbReference type="ChEBI" id="CHEBI:29105"/>
        <note>catalytic</note>
    </ligand>
</feature>
<keyword evidence="4 9" id="KW-0540">Nuclease</keyword>
<evidence type="ECO:0000256" key="1">
    <source>
        <dbReference type="ARBA" id="ARBA00010875"/>
    </source>
</evidence>
<proteinExistence type="inferred from homology"/>
<dbReference type="InterPro" id="IPR002036">
    <property type="entry name" value="YbeY"/>
</dbReference>
<keyword evidence="11" id="KW-1185">Reference proteome</keyword>
<dbReference type="Gene3D" id="3.40.390.30">
    <property type="entry name" value="Metalloproteases ('zincins'), catalytic domain"/>
    <property type="match status" value="1"/>
</dbReference>
<keyword evidence="8 9" id="KW-0862">Zinc</keyword>
<gene>
    <name evidence="9 10" type="primary">ybeY</name>
    <name evidence="10" type="ORF">KQ486_01565</name>
</gene>
<evidence type="ECO:0000256" key="5">
    <source>
        <dbReference type="ARBA" id="ARBA00022723"/>
    </source>
</evidence>
<dbReference type="InterPro" id="IPR020549">
    <property type="entry name" value="YbeY_CS"/>
</dbReference>
<accession>A0ABS6GKJ2</accession>
<dbReference type="Proteomes" id="UP000812672">
    <property type="component" value="Unassembled WGS sequence"/>
</dbReference>
<organism evidence="10 11">
    <name type="scientific">Allobacillus halotolerans</name>
    <dbReference type="NCBI Taxonomy" id="570278"/>
    <lineage>
        <taxon>Bacteria</taxon>
        <taxon>Bacillati</taxon>
        <taxon>Bacillota</taxon>
        <taxon>Bacilli</taxon>
        <taxon>Bacillales</taxon>
        <taxon>Bacillaceae</taxon>
        <taxon>Allobacillus</taxon>
    </lineage>
</organism>
<comment type="cofactor">
    <cofactor evidence="9">
        <name>Zn(2+)</name>
        <dbReference type="ChEBI" id="CHEBI:29105"/>
    </cofactor>
    <text evidence="9">Binds 1 zinc ion.</text>
</comment>
<evidence type="ECO:0000256" key="6">
    <source>
        <dbReference type="ARBA" id="ARBA00022759"/>
    </source>
</evidence>
<comment type="subcellular location">
    <subcellularLocation>
        <location evidence="9">Cytoplasm</location>
    </subcellularLocation>
</comment>
<comment type="caution">
    <text evidence="10">The sequence shown here is derived from an EMBL/GenBank/DDBJ whole genome shotgun (WGS) entry which is preliminary data.</text>
</comment>
<evidence type="ECO:0000313" key="11">
    <source>
        <dbReference type="Proteomes" id="UP000812672"/>
    </source>
</evidence>